<evidence type="ECO:0000313" key="1">
    <source>
        <dbReference type="EMBL" id="CAF4907326.1"/>
    </source>
</evidence>
<dbReference type="AlphaFoldDB" id="A0A821VEL1"/>
<proteinExistence type="predicted"/>
<keyword evidence="2" id="KW-1185">Reference proteome</keyword>
<comment type="caution">
    <text evidence="1">The sequence shown here is derived from an EMBL/GenBank/DDBJ whole genome shotgun (WGS) entry which is preliminary data.</text>
</comment>
<dbReference type="Proteomes" id="UP000663880">
    <property type="component" value="Unassembled WGS sequence"/>
</dbReference>
<gene>
    <name evidence="1" type="ORF">PMACD_LOCUS11815</name>
</gene>
<dbReference type="EMBL" id="CAJOBZ010000042">
    <property type="protein sequence ID" value="CAF4907326.1"/>
    <property type="molecule type" value="Genomic_DNA"/>
</dbReference>
<sequence>MGRSLVLDATYGDTIAHFHIQLSFLWKRLLKEGSWRLVHSNIPSYIKRALNEKNRYKMAPKATRHITNLTLPEVVEKIKKITLSLNQHAKKNGYFVDYNFRIIDKD</sequence>
<name>A0A821VEL1_9NEOP</name>
<dbReference type="OrthoDB" id="7108903at2759"/>
<reference evidence="1" key="1">
    <citation type="submission" date="2021-02" db="EMBL/GenBank/DDBJ databases">
        <authorList>
            <person name="Steward A R."/>
        </authorList>
    </citation>
    <scope>NUCLEOTIDE SEQUENCE</scope>
</reference>
<accession>A0A821VEL1</accession>
<organism evidence="1 2">
    <name type="scientific">Pieris macdunnoughi</name>
    <dbReference type="NCBI Taxonomy" id="345717"/>
    <lineage>
        <taxon>Eukaryota</taxon>
        <taxon>Metazoa</taxon>
        <taxon>Ecdysozoa</taxon>
        <taxon>Arthropoda</taxon>
        <taxon>Hexapoda</taxon>
        <taxon>Insecta</taxon>
        <taxon>Pterygota</taxon>
        <taxon>Neoptera</taxon>
        <taxon>Endopterygota</taxon>
        <taxon>Lepidoptera</taxon>
        <taxon>Glossata</taxon>
        <taxon>Ditrysia</taxon>
        <taxon>Papilionoidea</taxon>
        <taxon>Pieridae</taxon>
        <taxon>Pierinae</taxon>
        <taxon>Pieris</taxon>
    </lineage>
</organism>
<evidence type="ECO:0000313" key="2">
    <source>
        <dbReference type="Proteomes" id="UP000663880"/>
    </source>
</evidence>
<protein>
    <submittedName>
        <fullName evidence="1">Uncharacterized protein</fullName>
    </submittedName>
</protein>